<reference evidence="2" key="1">
    <citation type="submission" date="2023-03" db="EMBL/GenBank/DDBJ databases">
        <title>Massive genome expansion in bonnet fungi (Mycena s.s.) driven by repeated elements and novel gene families across ecological guilds.</title>
        <authorList>
            <consortium name="Lawrence Berkeley National Laboratory"/>
            <person name="Harder C.B."/>
            <person name="Miyauchi S."/>
            <person name="Viragh M."/>
            <person name="Kuo A."/>
            <person name="Thoen E."/>
            <person name="Andreopoulos B."/>
            <person name="Lu D."/>
            <person name="Skrede I."/>
            <person name="Drula E."/>
            <person name="Henrissat B."/>
            <person name="Morin E."/>
            <person name="Kohler A."/>
            <person name="Barry K."/>
            <person name="LaButti K."/>
            <person name="Morin E."/>
            <person name="Salamov A."/>
            <person name="Lipzen A."/>
            <person name="Mereny Z."/>
            <person name="Hegedus B."/>
            <person name="Baldrian P."/>
            <person name="Stursova M."/>
            <person name="Weitz H."/>
            <person name="Taylor A."/>
            <person name="Grigoriev I.V."/>
            <person name="Nagy L.G."/>
            <person name="Martin F."/>
            <person name="Kauserud H."/>
        </authorList>
    </citation>
    <scope>NUCLEOTIDE SEQUENCE</scope>
    <source>
        <strain evidence="2">CBHHK067</strain>
    </source>
</reference>
<dbReference type="Proteomes" id="UP001221757">
    <property type="component" value="Unassembled WGS sequence"/>
</dbReference>
<keyword evidence="3" id="KW-1185">Reference proteome</keyword>
<dbReference type="EMBL" id="JARKIE010000017">
    <property type="protein sequence ID" value="KAJ7701531.1"/>
    <property type="molecule type" value="Genomic_DNA"/>
</dbReference>
<feature type="region of interest" description="Disordered" evidence="1">
    <location>
        <begin position="1"/>
        <end position="36"/>
    </location>
</feature>
<evidence type="ECO:0000313" key="3">
    <source>
        <dbReference type="Proteomes" id="UP001221757"/>
    </source>
</evidence>
<protein>
    <submittedName>
        <fullName evidence="2">Uncharacterized protein</fullName>
    </submittedName>
</protein>
<feature type="compositionally biased region" description="Polar residues" evidence="1">
    <location>
        <begin position="20"/>
        <end position="33"/>
    </location>
</feature>
<dbReference type="AlphaFoldDB" id="A0AAD7DXR3"/>
<evidence type="ECO:0000313" key="2">
    <source>
        <dbReference type="EMBL" id="KAJ7701531.1"/>
    </source>
</evidence>
<proteinExistence type="predicted"/>
<gene>
    <name evidence="2" type="ORF">B0H17DRAFT_189089</name>
</gene>
<comment type="caution">
    <text evidence="2">The sequence shown here is derived from an EMBL/GenBank/DDBJ whole genome shotgun (WGS) entry which is preliminary data.</text>
</comment>
<evidence type="ECO:0000256" key="1">
    <source>
        <dbReference type="SAM" id="MobiDB-lite"/>
    </source>
</evidence>
<organism evidence="2 3">
    <name type="scientific">Mycena rosella</name>
    <name type="common">Pink bonnet</name>
    <name type="synonym">Agaricus rosellus</name>
    <dbReference type="NCBI Taxonomy" id="1033263"/>
    <lineage>
        <taxon>Eukaryota</taxon>
        <taxon>Fungi</taxon>
        <taxon>Dikarya</taxon>
        <taxon>Basidiomycota</taxon>
        <taxon>Agaricomycotina</taxon>
        <taxon>Agaricomycetes</taxon>
        <taxon>Agaricomycetidae</taxon>
        <taxon>Agaricales</taxon>
        <taxon>Marasmiineae</taxon>
        <taxon>Mycenaceae</taxon>
        <taxon>Mycena</taxon>
    </lineage>
</organism>
<name>A0AAD7DXR3_MYCRO</name>
<accession>A0AAD7DXR3</accession>
<sequence length="107" mass="11197">MHAALQSNPAPPATVHPLVCTSQPVPPRTSSFHSAKPALRPSPLFTSAAAPQLNSASWWGSHRQLQLASQKGGIVCSAREFGAPLAWAGASEVMGGVKELVFVCIIK</sequence>